<sequence>NGVLDTEASPRENLDALSSAWGGWWACERGRLTLGGAVWEEPELTITEDMLVAGIRVIARRPFEEQFNTVKAQFADATAEHVVTDLPVLASETYRAADNGERLVRDLGELPGETDPVRGQRLMKLALLKGRRQRQAILPCSLAAWGVRLGDNIRVTIPRRGWEAKAFEVTARAVTVGPEGVQVRLTCLETGPAIFDWRTSEEQARPAGGVPTLPSPTAKPQVSAPTMTEELYETRGGGGVKTRVRLAASTDNPFIDAWQFSWRPITETETTVRGLTDVAEDLIDDVAPGTYVFGARG</sequence>
<evidence type="ECO:0000256" key="1">
    <source>
        <dbReference type="SAM" id="MobiDB-lite"/>
    </source>
</evidence>
<feature type="non-terminal residue" evidence="2">
    <location>
        <position position="297"/>
    </location>
</feature>
<organism evidence="2 3">
    <name type="scientific">Rhodovulum viride</name>
    <dbReference type="NCBI Taxonomy" id="1231134"/>
    <lineage>
        <taxon>Bacteria</taxon>
        <taxon>Pseudomonadati</taxon>
        <taxon>Pseudomonadota</taxon>
        <taxon>Alphaproteobacteria</taxon>
        <taxon>Rhodobacterales</taxon>
        <taxon>Paracoccaceae</taxon>
        <taxon>Rhodovulum</taxon>
    </lineage>
</organism>
<name>A0ABX9DD03_9RHOB</name>
<gene>
    <name evidence="2" type="ORF">BYZ73_21295</name>
</gene>
<evidence type="ECO:0008006" key="4">
    <source>
        <dbReference type="Google" id="ProtNLM"/>
    </source>
</evidence>
<evidence type="ECO:0000313" key="2">
    <source>
        <dbReference type="EMBL" id="RAP39291.1"/>
    </source>
</evidence>
<feature type="region of interest" description="Disordered" evidence="1">
    <location>
        <begin position="204"/>
        <end position="224"/>
    </location>
</feature>
<dbReference type="EMBL" id="MUAV01000120">
    <property type="protein sequence ID" value="RAP39291.1"/>
    <property type="molecule type" value="Genomic_DNA"/>
</dbReference>
<dbReference type="RefSeq" id="WP_146746399.1">
    <property type="nucleotide sequence ID" value="NZ_MUAV01000120.1"/>
</dbReference>
<keyword evidence="3" id="KW-1185">Reference proteome</keyword>
<proteinExistence type="predicted"/>
<feature type="non-terminal residue" evidence="2">
    <location>
        <position position="1"/>
    </location>
</feature>
<evidence type="ECO:0000313" key="3">
    <source>
        <dbReference type="Proteomes" id="UP000248659"/>
    </source>
</evidence>
<dbReference type="Proteomes" id="UP000248659">
    <property type="component" value="Unassembled WGS sequence"/>
</dbReference>
<reference evidence="2 3" key="1">
    <citation type="submission" date="2017-01" db="EMBL/GenBank/DDBJ databases">
        <title>Genome sequence of Rhodovulum viride JA756.</title>
        <authorList>
            <person name="Lakshmi K.V."/>
            <person name="Tushar L.D."/>
            <person name="Sasikala C."/>
            <person name="Venkataramana C."/>
        </authorList>
    </citation>
    <scope>NUCLEOTIDE SEQUENCE [LARGE SCALE GENOMIC DNA]</scope>
    <source>
        <strain evidence="2 3">JA756</strain>
    </source>
</reference>
<protein>
    <recommendedName>
        <fullName evidence="4">Tip attachment protein J domain-containing protein</fullName>
    </recommendedName>
</protein>
<accession>A0ABX9DD03</accession>
<comment type="caution">
    <text evidence="2">The sequence shown here is derived from an EMBL/GenBank/DDBJ whole genome shotgun (WGS) entry which is preliminary data.</text>
</comment>